<dbReference type="GeneID" id="83197306"/>
<keyword evidence="3" id="KW-1185">Reference proteome</keyword>
<dbReference type="EMBL" id="JAPQKS010000001">
    <property type="protein sequence ID" value="KAJ5249255.1"/>
    <property type="molecule type" value="Genomic_DNA"/>
</dbReference>
<evidence type="ECO:0000313" key="3">
    <source>
        <dbReference type="Proteomes" id="UP001150941"/>
    </source>
</evidence>
<dbReference type="InterPro" id="IPR029044">
    <property type="entry name" value="Nucleotide-diphossugar_trans"/>
</dbReference>
<organism evidence="2 3">
    <name type="scientific">Penicillium chermesinum</name>
    <dbReference type="NCBI Taxonomy" id="63820"/>
    <lineage>
        <taxon>Eukaryota</taxon>
        <taxon>Fungi</taxon>
        <taxon>Dikarya</taxon>
        <taxon>Ascomycota</taxon>
        <taxon>Pezizomycotina</taxon>
        <taxon>Eurotiomycetes</taxon>
        <taxon>Eurotiomycetidae</taxon>
        <taxon>Eurotiales</taxon>
        <taxon>Aspergillaceae</taxon>
        <taxon>Penicillium</taxon>
    </lineage>
</organism>
<dbReference type="Gene3D" id="3.90.550.10">
    <property type="entry name" value="Spore Coat Polysaccharide Biosynthesis Protein SpsA, Chain A"/>
    <property type="match status" value="1"/>
</dbReference>
<proteinExistence type="predicted"/>
<reference evidence="2" key="2">
    <citation type="journal article" date="2023" name="IMA Fungus">
        <title>Comparative genomic study of the Penicillium genus elucidates a diverse pangenome and 15 lateral gene transfer events.</title>
        <authorList>
            <person name="Petersen C."/>
            <person name="Sorensen T."/>
            <person name="Nielsen M.R."/>
            <person name="Sondergaard T.E."/>
            <person name="Sorensen J.L."/>
            <person name="Fitzpatrick D.A."/>
            <person name="Frisvad J.C."/>
            <person name="Nielsen K.L."/>
        </authorList>
    </citation>
    <scope>NUCLEOTIDE SEQUENCE</scope>
    <source>
        <strain evidence="2">IBT 19713</strain>
    </source>
</reference>
<dbReference type="SUPFAM" id="SSF53448">
    <property type="entry name" value="Nucleotide-diphospho-sugar transferases"/>
    <property type="match status" value="1"/>
</dbReference>
<comment type="caution">
    <text evidence="2">The sequence shown here is derived from an EMBL/GenBank/DDBJ whole genome shotgun (WGS) entry which is preliminary data.</text>
</comment>
<keyword evidence="1" id="KW-0812">Transmembrane</keyword>
<keyword evidence="1" id="KW-1133">Transmembrane helix</keyword>
<dbReference type="InterPro" id="IPR050587">
    <property type="entry name" value="GNT1/Glycosyltrans_8"/>
</dbReference>
<dbReference type="Proteomes" id="UP001150941">
    <property type="component" value="Unassembled WGS sequence"/>
</dbReference>
<dbReference type="RefSeq" id="XP_058336034.1">
    <property type="nucleotide sequence ID" value="XM_058470003.1"/>
</dbReference>
<evidence type="ECO:0008006" key="4">
    <source>
        <dbReference type="Google" id="ProtNLM"/>
    </source>
</evidence>
<sequence>MARSSKSRQTIPARTSWKASATIFLGFVVLIWAICPHVFTPKPTDLSTGSPGPRGQPPRYAFATILTRRSDLEYPDVKTPYLQATRLLSFQLLRNPRTRTKIPNAQLIILVTSEIPESDRDILRRDGALVIPVETLPFSEKYKDVPVPVGLNIWQLSEYDKVLYLDPTSVVLDPLDDIFEDTTTTIIQMTIDAQDHLPQSYMMAGWNQRYVDSKLSDGGVRRDKIENLNAMSTGFFVTHPSSDMFEYYIRLLHSMEQSSFDHLTQSILNYAHRTDGPMPWRSIGPGWSMTGPSRWDIENGLRSINHAWWRPAANEAVQGRIEETMDEMAAYLNH</sequence>
<evidence type="ECO:0000313" key="2">
    <source>
        <dbReference type="EMBL" id="KAJ5249255.1"/>
    </source>
</evidence>
<name>A0A9W9PKU5_9EURO</name>
<protein>
    <recommendedName>
        <fullName evidence="4">Glycosyltransferase family 8 protein</fullName>
    </recommendedName>
</protein>
<evidence type="ECO:0000256" key="1">
    <source>
        <dbReference type="SAM" id="Phobius"/>
    </source>
</evidence>
<accession>A0A9W9PKU5</accession>
<gene>
    <name evidence="2" type="ORF">N7468_000706</name>
</gene>
<feature type="transmembrane region" description="Helical" evidence="1">
    <location>
        <begin position="21"/>
        <end position="39"/>
    </location>
</feature>
<dbReference type="OrthoDB" id="2014201at2759"/>
<dbReference type="PANTHER" id="PTHR11183">
    <property type="entry name" value="GLYCOGENIN SUBFAMILY MEMBER"/>
    <property type="match status" value="1"/>
</dbReference>
<reference evidence="2" key="1">
    <citation type="submission" date="2022-11" db="EMBL/GenBank/DDBJ databases">
        <authorList>
            <person name="Petersen C."/>
        </authorList>
    </citation>
    <scope>NUCLEOTIDE SEQUENCE</scope>
    <source>
        <strain evidence="2">IBT 19713</strain>
    </source>
</reference>
<dbReference type="AlphaFoldDB" id="A0A9W9PKU5"/>
<keyword evidence="1" id="KW-0472">Membrane</keyword>